<dbReference type="InterPro" id="IPR050744">
    <property type="entry name" value="AI-2_Isomerase_LsrG"/>
</dbReference>
<dbReference type="EMBL" id="JAPWGM010000001">
    <property type="protein sequence ID" value="MCZ4243024.1"/>
    <property type="molecule type" value="Genomic_DNA"/>
</dbReference>
<feature type="domain" description="ABM" evidence="1">
    <location>
        <begin position="3"/>
        <end position="91"/>
    </location>
</feature>
<protein>
    <submittedName>
        <fullName evidence="2">Quinol monooxygenase</fullName>
    </submittedName>
</protein>
<dbReference type="RefSeq" id="WP_269426100.1">
    <property type="nucleotide sequence ID" value="NZ_JAPWGM010000001.1"/>
</dbReference>
<accession>A0ABT4L530</accession>
<evidence type="ECO:0000313" key="3">
    <source>
        <dbReference type="Proteomes" id="UP001144347"/>
    </source>
</evidence>
<keyword evidence="3" id="KW-1185">Reference proteome</keyword>
<dbReference type="PANTHER" id="PTHR33336">
    <property type="entry name" value="QUINOL MONOOXYGENASE YGIN-RELATED"/>
    <property type="match status" value="1"/>
</dbReference>
<dbReference type="InterPro" id="IPR007138">
    <property type="entry name" value="ABM_dom"/>
</dbReference>
<dbReference type="InterPro" id="IPR011008">
    <property type="entry name" value="Dimeric_a/b-barrel"/>
</dbReference>
<dbReference type="Gene3D" id="3.30.70.100">
    <property type="match status" value="1"/>
</dbReference>
<dbReference type="Proteomes" id="UP001144347">
    <property type="component" value="Unassembled WGS sequence"/>
</dbReference>
<dbReference type="PROSITE" id="PS51725">
    <property type="entry name" value="ABM"/>
    <property type="match status" value="1"/>
</dbReference>
<dbReference type="Pfam" id="PF03992">
    <property type="entry name" value="ABM"/>
    <property type="match status" value="1"/>
</dbReference>
<reference evidence="2" key="1">
    <citation type="submission" date="2022-12" db="EMBL/GenBank/DDBJ databases">
        <title>Genome sequence of HCMS5-2.</title>
        <authorList>
            <person name="Woo H."/>
        </authorList>
    </citation>
    <scope>NUCLEOTIDE SEQUENCE</scope>
    <source>
        <strain evidence="2">HCMS5-2</strain>
    </source>
</reference>
<proteinExistence type="predicted"/>
<dbReference type="SUPFAM" id="SSF54909">
    <property type="entry name" value="Dimeric alpha+beta barrel"/>
    <property type="match status" value="1"/>
</dbReference>
<dbReference type="GO" id="GO:0004497">
    <property type="term" value="F:monooxygenase activity"/>
    <property type="evidence" value="ECO:0007669"/>
    <property type="project" value="UniProtKB-KW"/>
</dbReference>
<sequence length="94" mass="10804">MSIYLTVTIKGKTEKTEALKSLLLDMVVNSRKETACLQYDLHHEVEENIFIFHEEWADQAGLDAHNEQSYIKAFVEKSKDLADDIVIYSTKKLA</sequence>
<organism evidence="2 3">
    <name type="scientific">Pedobacter punctiformis</name>
    <dbReference type="NCBI Taxonomy" id="3004097"/>
    <lineage>
        <taxon>Bacteria</taxon>
        <taxon>Pseudomonadati</taxon>
        <taxon>Bacteroidota</taxon>
        <taxon>Sphingobacteriia</taxon>
        <taxon>Sphingobacteriales</taxon>
        <taxon>Sphingobacteriaceae</taxon>
        <taxon>Pedobacter</taxon>
    </lineage>
</organism>
<evidence type="ECO:0000313" key="2">
    <source>
        <dbReference type="EMBL" id="MCZ4243024.1"/>
    </source>
</evidence>
<keyword evidence="2" id="KW-0560">Oxidoreductase</keyword>
<gene>
    <name evidence="2" type="ORF">O0955_03325</name>
</gene>
<comment type="caution">
    <text evidence="2">The sequence shown here is derived from an EMBL/GenBank/DDBJ whole genome shotgun (WGS) entry which is preliminary data.</text>
</comment>
<name>A0ABT4L530_9SPHI</name>
<evidence type="ECO:0000259" key="1">
    <source>
        <dbReference type="PROSITE" id="PS51725"/>
    </source>
</evidence>
<dbReference type="PANTHER" id="PTHR33336:SF15">
    <property type="entry name" value="ABM DOMAIN-CONTAINING PROTEIN"/>
    <property type="match status" value="1"/>
</dbReference>
<keyword evidence="2" id="KW-0503">Monooxygenase</keyword>